<protein>
    <submittedName>
        <fullName evidence="3">Uncharacterized protein</fullName>
    </submittedName>
</protein>
<keyword evidence="2" id="KW-0472">Membrane</keyword>
<feature type="compositionally biased region" description="Low complexity" evidence="1">
    <location>
        <begin position="361"/>
        <end position="378"/>
    </location>
</feature>
<feature type="compositionally biased region" description="Low complexity" evidence="1">
    <location>
        <begin position="425"/>
        <end position="452"/>
    </location>
</feature>
<feature type="region of interest" description="Disordered" evidence="1">
    <location>
        <begin position="113"/>
        <end position="152"/>
    </location>
</feature>
<gene>
    <name evidence="3" type="ORF">SAMN04487766_11175</name>
</gene>
<evidence type="ECO:0000313" key="4">
    <source>
        <dbReference type="Proteomes" id="UP000199671"/>
    </source>
</evidence>
<name>A0A1G9Y5Y2_9ACTO</name>
<evidence type="ECO:0000256" key="2">
    <source>
        <dbReference type="SAM" id="Phobius"/>
    </source>
</evidence>
<dbReference type="Proteomes" id="UP000199671">
    <property type="component" value="Unassembled WGS sequence"/>
</dbReference>
<keyword evidence="2" id="KW-1133">Transmembrane helix</keyword>
<dbReference type="EMBL" id="FNHU01000011">
    <property type="protein sequence ID" value="SDN04440.1"/>
    <property type="molecule type" value="Genomic_DNA"/>
</dbReference>
<reference evidence="3 4" key="1">
    <citation type="submission" date="2016-10" db="EMBL/GenBank/DDBJ databases">
        <authorList>
            <person name="de Groot N.N."/>
        </authorList>
    </citation>
    <scope>NUCLEOTIDE SEQUENCE [LARGE SCALE GENOMIC DNA]</scope>
    <source>
        <strain evidence="3 4">KPR-7B</strain>
    </source>
</reference>
<feature type="compositionally biased region" description="Low complexity" evidence="1">
    <location>
        <begin position="512"/>
        <end position="522"/>
    </location>
</feature>
<keyword evidence="2" id="KW-0812">Transmembrane</keyword>
<feature type="region of interest" description="Disordered" evidence="1">
    <location>
        <begin position="480"/>
        <end position="540"/>
    </location>
</feature>
<accession>A0A1G9Y5Y2</accession>
<feature type="compositionally biased region" description="Low complexity" evidence="1">
    <location>
        <begin position="480"/>
        <end position="491"/>
    </location>
</feature>
<proteinExistence type="predicted"/>
<feature type="region of interest" description="Disordered" evidence="1">
    <location>
        <begin position="70"/>
        <end position="94"/>
    </location>
</feature>
<feature type="transmembrane region" description="Helical" evidence="2">
    <location>
        <begin position="21"/>
        <end position="45"/>
    </location>
</feature>
<dbReference type="AlphaFoldDB" id="A0A1G9Y5Y2"/>
<evidence type="ECO:0000313" key="3">
    <source>
        <dbReference type="EMBL" id="SDN04440.1"/>
    </source>
</evidence>
<evidence type="ECO:0000256" key="1">
    <source>
        <dbReference type="SAM" id="MobiDB-lite"/>
    </source>
</evidence>
<organism evidence="3 4">
    <name type="scientific">Actinomyces ruminicola</name>
    <dbReference type="NCBI Taxonomy" id="332524"/>
    <lineage>
        <taxon>Bacteria</taxon>
        <taxon>Bacillati</taxon>
        <taxon>Actinomycetota</taxon>
        <taxon>Actinomycetes</taxon>
        <taxon>Actinomycetales</taxon>
        <taxon>Actinomycetaceae</taxon>
        <taxon>Actinomyces</taxon>
    </lineage>
</organism>
<feature type="transmembrane region" description="Helical" evidence="2">
    <location>
        <begin position="649"/>
        <end position="671"/>
    </location>
</feature>
<sequence>MTYLPRHSKAARTARRPVLRAALAVPTVLGVILTASVGVGAVAVADQWASASAHAAEQAAATVPAAAATPYTASPPEDTSGALASRTAGAQTTAPVDMTAPASALDEAIADPQANTAGPAPATTEDPGAAPTAVAAQERSEKTVAVRSPGASYVSSSSTDRPLLMFSGWKDEAGRPLGAKRTVSTAVQVRLVAESGAAQSATIYPAFTHGRSDYALPLWPFTQAMDAHTATYTLQWQESSSAEWVSVDTLLMDVRLPEATAGATLSYTNGVLVGVGWSFDRSTNISGSFKVALAVTDPNGSTSPVTVRARFCGTYFTVSAEAFEAAGVSLGAGYVVSATPGDGAAGAVSVRIAGAGEDRPTAQPTDATTAPATQPSDAATDRPTEVPSAESTTEPSAAPSDLPSVQPQPSEGAVPSGQAVTQPEASATTTADDAAPGKQPEAAPSAAAADADSNTAQANFDVLNEGIDIDPLIVQETTTSSSARAGAASASQPESRDVSAAPPAEAEDVDANARPSSAPASPVQDASELGPDNAGSLSGTRQGTTITLIFPSAKVSEGDWVAVFVFPGATTAGWVQVDANNSVSVDISTLDPGSYKIAVGNRDSELLGWAQLEIAESAGIQSSDGTGITLTVGEDLTGDGALGADGWKLVSAGLLLALGAASFFMLAIPTLRGTGTRITRR</sequence>
<feature type="region of interest" description="Disordered" evidence="1">
    <location>
        <begin position="357"/>
        <end position="452"/>
    </location>
</feature>